<feature type="chain" id="PRO_5019002896" description="Outer membrane efflux protein" evidence="2">
    <location>
        <begin position="24"/>
        <end position="304"/>
    </location>
</feature>
<proteinExistence type="predicted"/>
<dbReference type="AlphaFoldDB" id="A0A450UN76"/>
<gene>
    <name evidence="3" type="ORF">BECKLFY1418A_GA0070994_103612</name>
</gene>
<feature type="region of interest" description="Disordered" evidence="1">
    <location>
        <begin position="251"/>
        <end position="304"/>
    </location>
</feature>
<evidence type="ECO:0000256" key="2">
    <source>
        <dbReference type="SAM" id="SignalP"/>
    </source>
</evidence>
<sequence>MVKRIALCAFGALLLALPGTSFCEESGSFFSWPWSSQNQSPPPEYSPYSLPTFEHHGFDYNDSIPALEQAPYIDGNAVFAATIACYPAKDKWRIDVDLEARIRDSGVKSFDPADGTALGSSYIGLVARMPLYSATEMDRQRTHDYQRRTATAGFVADFVAGIAERNHALRELGLYSSLEARARIRVQQGVAGAEEQVLYLEKVAGAQAALVKSETKIMNARLSLVAACSLDKANSLNAWLSRQAQVPVVSRRDETRVGAGGTVRHAGMDDAPDTRQAAPVEPAPRGPGNGGLGSLVLHREIGQR</sequence>
<evidence type="ECO:0008006" key="4">
    <source>
        <dbReference type="Google" id="ProtNLM"/>
    </source>
</evidence>
<evidence type="ECO:0000256" key="1">
    <source>
        <dbReference type="SAM" id="MobiDB-lite"/>
    </source>
</evidence>
<feature type="signal peptide" evidence="2">
    <location>
        <begin position="1"/>
        <end position="23"/>
    </location>
</feature>
<name>A0A450UN76_9GAMM</name>
<organism evidence="3">
    <name type="scientific">Candidatus Kentrum sp. LFY</name>
    <dbReference type="NCBI Taxonomy" id="2126342"/>
    <lineage>
        <taxon>Bacteria</taxon>
        <taxon>Pseudomonadati</taxon>
        <taxon>Pseudomonadota</taxon>
        <taxon>Gammaproteobacteria</taxon>
        <taxon>Candidatus Kentrum</taxon>
    </lineage>
</organism>
<dbReference type="EMBL" id="CAADFH010000036">
    <property type="protein sequence ID" value="VFJ94002.1"/>
    <property type="molecule type" value="Genomic_DNA"/>
</dbReference>
<keyword evidence="2" id="KW-0732">Signal</keyword>
<evidence type="ECO:0000313" key="3">
    <source>
        <dbReference type="EMBL" id="VFJ94002.1"/>
    </source>
</evidence>
<reference evidence="3" key="1">
    <citation type="submission" date="2019-02" db="EMBL/GenBank/DDBJ databases">
        <authorList>
            <person name="Gruber-Vodicka R. H."/>
            <person name="Seah K. B. B."/>
        </authorList>
    </citation>
    <scope>NUCLEOTIDE SEQUENCE</scope>
    <source>
        <strain evidence="3">BECK_M6</strain>
    </source>
</reference>
<protein>
    <recommendedName>
        <fullName evidence="4">Outer membrane efflux protein</fullName>
    </recommendedName>
</protein>
<accession>A0A450UN76</accession>